<evidence type="ECO:0000313" key="12">
    <source>
        <dbReference type="EMBL" id="CAL6114724.1"/>
    </source>
</evidence>
<reference evidence="7 13" key="2">
    <citation type="submission" date="2024-07" db="EMBL/GenBank/DDBJ databases">
        <authorList>
            <person name="Akdeniz Z."/>
        </authorList>
    </citation>
    <scope>NUCLEOTIDE SEQUENCE [LARGE SCALE GENOMIC DNA]</scope>
</reference>
<dbReference type="EMBL" id="CAXDID020000111">
    <property type="protein sequence ID" value="CAL6029722.1"/>
    <property type="molecule type" value="Genomic_DNA"/>
</dbReference>
<dbReference type="EMBL" id="CATOUU010000279">
    <property type="protein sequence ID" value="CAI9923411.1"/>
    <property type="molecule type" value="Genomic_DNA"/>
</dbReference>
<evidence type="ECO:0000313" key="7">
    <source>
        <dbReference type="EMBL" id="CAL5980739.1"/>
    </source>
</evidence>
<evidence type="ECO:0000313" key="1">
    <source>
        <dbReference type="EMBL" id="CAI9920989.1"/>
    </source>
</evidence>
<dbReference type="EMBL" id="CAXDID020000821">
    <property type="protein sequence ID" value="CAL6114722.1"/>
    <property type="molecule type" value="Genomic_DNA"/>
</dbReference>
<dbReference type="EMBL" id="CATOUU010000207">
    <property type="protein sequence ID" value="CAI9920989.1"/>
    <property type="molecule type" value="Genomic_DNA"/>
</dbReference>
<dbReference type="Proteomes" id="UP001642409">
    <property type="component" value="Unassembled WGS sequence"/>
</dbReference>
<evidence type="ECO:0000313" key="5">
    <source>
        <dbReference type="EMBL" id="CAI9923413.1"/>
    </source>
</evidence>
<comment type="caution">
    <text evidence="6">The sequence shown here is derived from an EMBL/GenBank/DDBJ whole genome shotgun (WGS) entry which is preliminary data.</text>
</comment>
<evidence type="ECO:0000313" key="10">
    <source>
        <dbReference type="EMBL" id="CAL6114721.1"/>
    </source>
</evidence>
<sequence length="143" mass="16304">MAISKPCNLWSSIQNLKTMFKLLTESRTIFVSNAVTFQQITQQISTALHAVIWPADANVAISFSTRTSQCVRNFGCPDIISRYTQSDESRVSRRFQALSRLSRYFQNELEEASIQISQAHLEYSLSHKWIGFIQSGCYSQAKL</sequence>
<evidence type="ECO:0000313" key="9">
    <source>
        <dbReference type="EMBL" id="CAL6029722.1"/>
    </source>
</evidence>
<evidence type="ECO:0000313" key="4">
    <source>
        <dbReference type="EMBL" id="CAI9923411.1"/>
    </source>
</evidence>
<protein>
    <submittedName>
        <fullName evidence="7">Hypothetical_protein</fullName>
    </submittedName>
</protein>
<evidence type="ECO:0000313" key="8">
    <source>
        <dbReference type="EMBL" id="CAL5980743.1"/>
    </source>
</evidence>
<dbReference type="AlphaFoldDB" id="A0AA86QTL7"/>
<evidence type="ECO:0000313" key="11">
    <source>
        <dbReference type="EMBL" id="CAL6114722.1"/>
    </source>
</evidence>
<dbReference type="EMBL" id="CATOUU010000279">
    <property type="protein sequence ID" value="CAI9923413.1"/>
    <property type="molecule type" value="Genomic_DNA"/>
</dbReference>
<evidence type="ECO:0000313" key="2">
    <source>
        <dbReference type="EMBL" id="CAI9920990.1"/>
    </source>
</evidence>
<gene>
    <name evidence="4" type="ORF">HINF_LOCUS11056</name>
    <name evidence="5" type="ORF">HINF_LOCUS11058</name>
    <name evidence="9" type="ORF">HINF_LOCUS32599</name>
    <name evidence="6" type="ORF">HINF_LOCUS53466</name>
    <name evidence="7" type="ORF">HINF_LOCUS6323</name>
    <name evidence="8" type="ORF">HINF_LOCUS6325</name>
    <name evidence="10" type="ORF">HINF_LOCUS78224</name>
    <name evidence="11" type="ORF">HINF_LOCUS78225</name>
    <name evidence="12" type="ORF">HINF_LOCUS78227</name>
    <name evidence="1" type="ORF">HINF_LOCUS8634</name>
    <name evidence="2" type="ORF">HINF_LOCUS8635</name>
    <name evidence="3" type="ORF">HINF_LOCUS8637</name>
</gene>
<dbReference type="EMBL" id="CATOUU010000207">
    <property type="protein sequence ID" value="CAI9920992.1"/>
    <property type="molecule type" value="Genomic_DNA"/>
</dbReference>
<dbReference type="EMBL" id="CAXDID020000821">
    <property type="protein sequence ID" value="CAL6114721.1"/>
    <property type="molecule type" value="Genomic_DNA"/>
</dbReference>
<accession>A0AA86QTL7</accession>
<evidence type="ECO:0000313" key="3">
    <source>
        <dbReference type="EMBL" id="CAI9920992.1"/>
    </source>
</evidence>
<evidence type="ECO:0000313" key="6">
    <source>
        <dbReference type="EMBL" id="CAI9965821.1"/>
    </source>
</evidence>
<name>A0AA86QTL7_9EUKA</name>
<dbReference type="EMBL" id="CAXDID020000012">
    <property type="protein sequence ID" value="CAL5980739.1"/>
    <property type="molecule type" value="Genomic_DNA"/>
</dbReference>
<dbReference type="EMBL" id="CAXDID020000821">
    <property type="protein sequence ID" value="CAL6114724.1"/>
    <property type="molecule type" value="Genomic_DNA"/>
</dbReference>
<dbReference type="EMBL" id="CATOUU010000994">
    <property type="protein sequence ID" value="CAI9965821.1"/>
    <property type="molecule type" value="Genomic_DNA"/>
</dbReference>
<proteinExistence type="predicted"/>
<dbReference type="EMBL" id="CAXDID020000012">
    <property type="protein sequence ID" value="CAL5980743.1"/>
    <property type="molecule type" value="Genomic_DNA"/>
</dbReference>
<evidence type="ECO:0000313" key="13">
    <source>
        <dbReference type="Proteomes" id="UP001642409"/>
    </source>
</evidence>
<keyword evidence="13" id="KW-1185">Reference proteome</keyword>
<organism evidence="6">
    <name type="scientific">Hexamita inflata</name>
    <dbReference type="NCBI Taxonomy" id="28002"/>
    <lineage>
        <taxon>Eukaryota</taxon>
        <taxon>Metamonada</taxon>
        <taxon>Diplomonadida</taxon>
        <taxon>Hexamitidae</taxon>
        <taxon>Hexamitinae</taxon>
        <taxon>Hexamita</taxon>
    </lineage>
</organism>
<dbReference type="EMBL" id="CATOUU010000207">
    <property type="protein sequence ID" value="CAI9920990.1"/>
    <property type="molecule type" value="Genomic_DNA"/>
</dbReference>
<reference evidence="6" key="1">
    <citation type="submission" date="2023-06" db="EMBL/GenBank/DDBJ databases">
        <authorList>
            <person name="Kurt Z."/>
        </authorList>
    </citation>
    <scope>NUCLEOTIDE SEQUENCE</scope>
</reference>